<feature type="transmembrane region" description="Helical" evidence="2">
    <location>
        <begin position="43"/>
        <end position="64"/>
    </location>
</feature>
<evidence type="ECO:0000256" key="1">
    <source>
        <dbReference type="SAM" id="MobiDB-lite"/>
    </source>
</evidence>
<dbReference type="RefSeq" id="WP_194423480.1">
    <property type="nucleotide sequence ID" value="NZ_BAAAPT010000001.1"/>
</dbReference>
<keyword evidence="2" id="KW-0812">Transmembrane</keyword>
<organism evidence="4 5">
    <name type="scientific">Microbacterium aquimaris</name>
    <dbReference type="NCBI Taxonomy" id="459816"/>
    <lineage>
        <taxon>Bacteria</taxon>
        <taxon>Bacillati</taxon>
        <taxon>Actinomycetota</taxon>
        <taxon>Actinomycetes</taxon>
        <taxon>Micrococcales</taxon>
        <taxon>Microbacteriaceae</taxon>
        <taxon>Microbacterium</taxon>
    </lineage>
</organism>
<evidence type="ECO:0000313" key="5">
    <source>
        <dbReference type="Proteomes" id="UP001291912"/>
    </source>
</evidence>
<dbReference type="InterPro" id="IPR052955">
    <property type="entry name" value="UPF0703_membrane_permease"/>
</dbReference>
<evidence type="ECO:0000313" key="4">
    <source>
        <dbReference type="EMBL" id="MDZ8160794.1"/>
    </source>
</evidence>
<keyword evidence="5" id="KW-1185">Reference proteome</keyword>
<sequence length="317" mass="32380">MPDLGALGSRWLGVGLSTIIAVVTLSLAMTGDLDLYINPDSSWFAVLMAVVLVIGAVASFALPLGAEADHGHDHGPTEPAPGPRRRGAEAEPDPVMSGPAPEPNPAVGEETLGRPLTRAELRAAREAAEERQAPAPPHEESAGQAHAHPPAHPAALAASVTGGVIASGVVLLTLFLPPSSLSAELALSRDVGVTPLFAGQDAVQLAASGDTSAFGIGEWSTVFATSTSPETFDGQEVTLTGFVAPGDDGFGLTRLVITHCVIDAQTASVPVSSTGEVPASGQWVEVSGTVRAASDGTFTIDAAEVTEIDEPEDPYEY</sequence>
<evidence type="ECO:0000256" key="2">
    <source>
        <dbReference type="SAM" id="Phobius"/>
    </source>
</evidence>
<dbReference type="Proteomes" id="UP001291912">
    <property type="component" value="Unassembled WGS sequence"/>
</dbReference>
<proteinExistence type="predicted"/>
<dbReference type="EMBL" id="JAWJYN010000001">
    <property type="protein sequence ID" value="MDZ8160794.1"/>
    <property type="molecule type" value="Genomic_DNA"/>
</dbReference>
<dbReference type="InterPro" id="IPR048447">
    <property type="entry name" value="DUF1980_C"/>
</dbReference>
<feature type="transmembrane region" description="Helical" evidence="2">
    <location>
        <begin position="154"/>
        <end position="176"/>
    </location>
</feature>
<accession>A0ABU5N3Y4</accession>
<dbReference type="PANTHER" id="PTHR40047">
    <property type="entry name" value="UPF0703 PROTEIN YCGQ"/>
    <property type="match status" value="1"/>
</dbReference>
<protein>
    <submittedName>
        <fullName evidence="4">DUF1980 domain-containing protein</fullName>
    </submittedName>
</protein>
<feature type="transmembrane region" description="Helical" evidence="2">
    <location>
        <begin position="12"/>
        <end position="31"/>
    </location>
</feature>
<feature type="domain" description="DUF1980" evidence="3">
    <location>
        <begin position="227"/>
        <end position="317"/>
    </location>
</feature>
<dbReference type="Pfam" id="PF21537">
    <property type="entry name" value="DUF1980_C"/>
    <property type="match status" value="1"/>
</dbReference>
<reference evidence="4 5" key="1">
    <citation type="submission" date="2023-10" db="EMBL/GenBank/DDBJ databases">
        <title>Microbacterium xanthum sp. nov., isolated from seaweed.</title>
        <authorList>
            <person name="Lee S.D."/>
        </authorList>
    </citation>
    <scope>NUCLEOTIDE SEQUENCE [LARGE SCALE GENOMIC DNA]</scope>
    <source>
        <strain evidence="4 5">KCTC 19124</strain>
    </source>
</reference>
<feature type="compositionally biased region" description="Basic and acidic residues" evidence="1">
    <location>
        <begin position="117"/>
        <end position="141"/>
    </location>
</feature>
<keyword evidence="2" id="KW-0472">Membrane</keyword>
<comment type="caution">
    <text evidence="4">The sequence shown here is derived from an EMBL/GenBank/DDBJ whole genome shotgun (WGS) entry which is preliminary data.</text>
</comment>
<dbReference type="PANTHER" id="PTHR40047:SF1">
    <property type="entry name" value="UPF0703 PROTEIN YCGQ"/>
    <property type="match status" value="1"/>
</dbReference>
<evidence type="ECO:0000259" key="3">
    <source>
        <dbReference type="Pfam" id="PF21537"/>
    </source>
</evidence>
<gene>
    <name evidence="4" type="ORF">R2Q92_03035</name>
</gene>
<keyword evidence="2" id="KW-1133">Transmembrane helix</keyword>
<feature type="region of interest" description="Disordered" evidence="1">
    <location>
        <begin position="68"/>
        <end position="152"/>
    </location>
</feature>
<name>A0ABU5N3Y4_9MICO</name>